<keyword evidence="2" id="KW-1185">Reference proteome</keyword>
<evidence type="ECO:0000313" key="2">
    <source>
        <dbReference type="Proteomes" id="UP000594014"/>
    </source>
</evidence>
<sequence length="389" mass="42370">MIQLLLVIIYLSFISLGLPDALLGSAWPSMHQELSVPVSYAGVISLIIAVGTIVSSLLCARLVRKLGTGKLTTISVGMTAIALMGFALSHNIWLIFLWAVPYGLGAGSVDAALNHFVAAHYKAKHMSWLHSFWGVGATLGPYIMGACLTNQLGWHYGYGIVSIIQIVLTAALIFSLPLWKRAGEVQELEQQNTSMISIGRLLSVPRVKHILIAFFCYCSLELTAGLWGSSYMVMQKGFPTELAASTIALFYLGITGGRFLSGFLTMRFSNKTMIRLGQGIGLIGIVLLWFAVHYLTVCTGFILIGMGCAPIYPSLLHQTPDRFGKELSQSMMGLQMACAYVGNTVSPLLCGFLIGNISSVLYPLILLVYLVAMMIMVEFCNRKEAQLLH</sequence>
<reference evidence="1" key="1">
    <citation type="submission" date="2019-08" db="EMBL/GenBank/DDBJ databases">
        <title>Genome sequence of Clostridiales bacterium MT110.</title>
        <authorList>
            <person name="Cao J."/>
        </authorList>
    </citation>
    <scope>NUCLEOTIDE SEQUENCE</scope>
    <source>
        <strain evidence="1">MT110</strain>
    </source>
</reference>
<gene>
    <name evidence="1" type="ORF">FRZ06_00920</name>
</gene>
<proteinExistence type="predicted"/>
<dbReference type="Proteomes" id="UP000594014">
    <property type="component" value="Chromosome"/>
</dbReference>
<dbReference type="EMBL" id="CP042469">
    <property type="protein sequence ID" value="QOX62014.1"/>
    <property type="molecule type" value="Genomic_DNA"/>
</dbReference>
<organism evidence="1 2">
    <name type="scientific">Anoxybacterium hadale</name>
    <dbReference type="NCBI Taxonomy" id="3408580"/>
    <lineage>
        <taxon>Bacteria</taxon>
        <taxon>Bacillati</taxon>
        <taxon>Bacillota</taxon>
        <taxon>Clostridia</taxon>
        <taxon>Peptostreptococcales</taxon>
        <taxon>Anaerovoracaceae</taxon>
        <taxon>Anoxybacterium</taxon>
    </lineage>
</organism>
<evidence type="ECO:0000313" key="1">
    <source>
        <dbReference type="EMBL" id="QOX62014.1"/>
    </source>
</evidence>
<name>A0ACD1A6J0_9FIRM</name>
<accession>A0ACD1A6J0</accession>
<protein>
    <submittedName>
        <fullName evidence="1">MFS transporter</fullName>
    </submittedName>
</protein>